<dbReference type="Proteomes" id="UP001057402">
    <property type="component" value="Chromosome 5"/>
</dbReference>
<evidence type="ECO:0000313" key="1">
    <source>
        <dbReference type="EMBL" id="KAI4368522.1"/>
    </source>
</evidence>
<gene>
    <name evidence="1" type="ORF">MLD38_017070</name>
</gene>
<dbReference type="EMBL" id="CM042884">
    <property type="protein sequence ID" value="KAI4368522.1"/>
    <property type="molecule type" value="Genomic_DNA"/>
</dbReference>
<name>A0ACB9QQQ9_9MYRT</name>
<organism evidence="1 2">
    <name type="scientific">Melastoma candidum</name>
    <dbReference type="NCBI Taxonomy" id="119954"/>
    <lineage>
        <taxon>Eukaryota</taxon>
        <taxon>Viridiplantae</taxon>
        <taxon>Streptophyta</taxon>
        <taxon>Embryophyta</taxon>
        <taxon>Tracheophyta</taxon>
        <taxon>Spermatophyta</taxon>
        <taxon>Magnoliopsida</taxon>
        <taxon>eudicotyledons</taxon>
        <taxon>Gunneridae</taxon>
        <taxon>Pentapetalae</taxon>
        <taxon>rosids</taxon>
        <taxon>malvids</taxon>
        <taxon>Myrtales</taxon>
        <taxon>Melastomataceae</taxon>
        <taxon>Melastomatoideae</taxon>
        <taxon>Melastomateae</taxon>
        <taxon>Melastoma</taxon>
    </lineage>
</organism>
<reference evidence="2" key="1">
    <citation type="journal article" date="2023" name="Front. Plant Sci.">
        <title>Chromosomal-level genome assembly of Melastoma candidum provides insights into trichome evolution.</title>
        <authorList>
            <person name="Zhong Y."/>
            <person name="Wu W."/>
            <person name="Sun C."/>
            <person name="Zou P."/>
            <person name="Liu Y."/>
            <person name="Dai S."/>
            <person name="Zhou R."/>
        </authorList>
    </citation>
    <scope>NUCLEOTIDE SEQUENCE [LARGE SCALE GENOMIC DNA]</scope>
</reference>
<sequence length="139" mass="16269">MNYILVALPELPYHLPYRQDIKVPPPGSVGNSIDHNLKENWRLDGSEGKKDWRKVANESDNIRRWREEERETGFLGARRDHRKADRCTDNFLTRDSTGNRTLSNADKWHDSNARATGQGKWSSRWGPDDKEKNLVLRER</sequence>
<evidence type="ECO:0000313" key="2">
    <source>
        <dbReference type="Proteomes" id="UP001057402"/>
    </source>
</evidence>
<keyword evidence="2" id="KW-1185">Reference proteome</keyword>
<protein>
    <submittedName>
        <fullName evidence="1">Uncharacterized protein</fullName>
    </submittedName>
</protein>
<comment type="caution">
    <text evidence="1">The sequence shown here is derived from an EMBL/GenBank/DDBJ whole genome shotgun (WGS) entry which is preliminary data.</text>
</comment>
<proteinExistence type="predicted"/>
<accession>A0ACB9QQQ9</accession>